<reference evidence="1 2" key="1">
    <citation type="submission" date="2019-03" db="EMBL/GenBank/DDBJ databases">
        <title>Genomic Encyclopedia of Archaeal and Bacterial Type Strains, Phase II (KMG-II): from individual species to whole genera.</title>
        <authorList>
            <person name="Goeker M."/>
        </authorList>
    </citation>
    <scope>NUCLEOTIDE SEQUENCE [LARGE SCALE GENOMIC DNA]</scope>
    <source>
        <strain evidence="1 2">DSM 19034</strain>
    </source>
</reference>
<accession>A0A4R6INK0</accession>
<dbReference type="RefSeq" id="WP_133551291.1">
    <property type="nucleotide sequence ID" value="NZ_SNWM01000001.1"/>
</dbReference>
<dbReference type="AlphaFoldDB" id="A0A4R6INK0"/>
<name>A0A4R6INK0_9SPHI</name>
<protein>
    <submittedName>
        <fullName evidence="1">Uncharacterized protein</fullName>
    </submittedName>
</protein>
<evidence type="ECO:0000313" key="2">
    <source>
        <dbReference type="Proteomes" id="UP000295499"/>
    </source>
</evidence>
<sequence>MYISEIQCQKLDKILSAFGDGEYLDINLVTAIEPIERKANGLIEILNGRGLITRIGDSEENVLPMILLLNPVADVFMDNGGFTAEFRRTSTTNHITINSTGNGNIINTGDNNEINNTHS</sequence>
<comment type="caution">
    <text evidence="1">The sequence shown here is derived from an EMBL/GenBank/DDBJ whole genome shotgun (WGS) entry which is preliminary data.</text>
</comment>
<organism evidence="1 2">
    <name type="scientific">Pedobacter duraquae</name>
    <dbReference type="NCBI Taxonomy" id="425511"/>
    <lineage>
        <taxon>Bacteria</taxon>
        <taxon>Pseudomonadati</taxon>
        <taxon>Bacteroidota</taxon>
        <taxon>Sphingobacteriia</taxon>
        <taxon>Sphingobacteriales</taxon>
        <taxon>Sphingobacteriaceae</taxon>
        <taxon>Pedobacter</taxon>
    </lineage>
</organism>
<keyword evidence="2" id="KW-1185">Reference proteome</keyword>
<gene>
    <name evidence="1" type="ORF">CLV32_0022</name>
</gene>
<dbReference type="Proteomes" id="UP000295499">
    <property type="component" value="Unassembled WGS sequence"/>
</dbReference>
<evidence type="ECO:0000313" key="1">
    <source>
        <dbReference type="EMBL" id="TDO23737.1"/>
    </source>
</evidence>
<proteinExistence type="predicted"/>
<dbReference type="EMBL" id="SNWM01000001">
    <property type="protein sequence ID" value="TDO23737.1"/>
    <property type="molecule type" value="Genomic_DNA"/>
</dbReference>